<dbReference type="InterPro" id="IPR023203">
    <property type="entry name" value="TTHA0068_sf"/>
</dbReference>
<dbReference type="AlphaFoldDB" id="A0A6H1P8A3"/>
<dbReference type="Gene3D" id="1.10.3450.10">
    <property type="entry name" value="TTHA0068-like"/>
    <property type="match status" value="1"/>
</dbReference>
<dbReference type="SUPFAM" id="SSF140663">
    <property type="entry name" value="TTHA0068-like"/>
    <property type="match status" value="1"/>
</dbReference>
<sequence>MYPSEYIHFLAHFHGDRDYFECHELLEDYWKKTDPRNKDSVWVGFILLSVSAYHHRRSNFSGAERTLRKAIMILKLQSDSLTKLGINKVDFYHLLNRQISALQKGESYRSISLPICDPNLLEFAKKACEQKGFIWGNESDLTNNSLVHRHKLRDRSSIIDERNRSLKTRKSSE</sequence>
<accession>A0A6H1P8A3</accession>
<protein>
    <submittedName>
        <fullName evidence="1">DUF309 domain-containing protein</fullName>
    </submittedName>
</protein>
<reference evidence="1 2" key="1">
    <citation type="submission" date="2020-04" db="EMBL/GenBank/DDBJ databases">
        <title>Genome-Wide Identification of 5-Methylcytosine Sites in Bacterial Genomes By High-Throughput Sequencing of MspJI Restriction Fragments.</title>
        <authorList>
            <person name="Wu V."/>
        </authorList>
    </citation>
    <scope>NUCLEOTIDE SEQUENCE [LARGE SCALE GENOMIC DNA]</scope>
    <source>
        <strain evidence="1 2">S2</strain>
    </source>
</reference>
<gene>
    <name evidence="1" type="ORF">HFZ78_26345</name>
</gene>
<reference evidence="1 2" key="2">
    <citation type="submission" date="2020-04" db="EMBL/GenBank/DDBJ databases">
        <authorList>
            <person name="Fomenkov A."/>
            <person name="Anton B.P."/>
            <person name="Roberts R.J."/>
        </authorList>
    </citation>
    <scope>NUCLEOTIDE SEQUENCE [LARGE SCALE GENOMIC DNA]</scope>
    <source>
        <strain evidence="1 2">S2</strain>
    </source>
</reference>
<proteinExistence type="predicted"/>
<dbReference type="PANTHER" id="PTHR34796">
    <property type="entry name" value="EXPRESSED PROTEIN"/>
    <property type="match status" value="1"/>
</dbReference>
<evidence type="ECO:0000313" key="1">
    <source>
        <dbReference type="EMBL" id="QIZ09773.1"/>
    </source>
</evidence>
<dbReference type="PANTHER" id="PTHR34796:SF1">
    <property type="entry name" value="EXPRESSED PROTEIN"/>
    <property type="match status" value="1"/>
</dbReference>
<name>A0A6H1P8A3_PRIMG</name>
<evidence type="ECO:0000313" key="2">
    <source>
        <dbReference type="Proteomes" id="UP000501868"/>
    </source>
</evidence>
<dbReference type="Proteomes" id="UP000501868">
    <property type="component" value="Chromosome"/>
</dbReference>
<organism evidence="1 2">
    <name type="scientific">Priestia megaterium</name>
    <name type="common">Bacillus megaterium</name>
    <dbReference type="NCBI Taxonomy" id="1404"/>
    <lineage>
        <taxon>Bacteria</taxon>
        <taxon>Bacillati</taxon>
        <taxon>Bacillota</taxon>
        <taxon>Bacilli</taxon>
        <taxon>Bacillales</taxon>
        <taxon>Bacillaceae</taxon>
        <taxon>Priestia</taxon>
    </lineage>
</organism>
<dbReference type="EMBL" id="CP051128">
    <property type="protein sequence ID" value="QIZ09773.1"/>
    <property type="molecule type" value="Genomic_DNA"/>
</dbReference>
<dbReference type="Pfam" id="PF03745">
    <property type="entry name" value="DUF309"/>
    <property type="match status" value="1"/>
</dbReference>
<dbReference type="InterPro" id="IPR005500">
    <property type="entry name" value="DUF309"/>
</dbReference>